<keyword evidence="2" id="KW-0645">Protease</keyword>
<evidence type="ECO:0000256" key="5">
    <source>
        <dbReference type="ARBA" id="ARBA00022833"/>
    </source>
</evidence>
<dbReference type="PANTHER" id="PTHR15910:SF1">
    <property type="entry name" value="ARCHAEMETZINCIN-2"/>
    <property type="match status" value="1"/>
</dbReference>
<evidence type="ECO:0000256" key="1">
    <source>
        <dbReference type="ARBA" id="ARBA00001947"/>
    </source>
</evidence>
<keyword evidence="5" id="KW-0862">Zinc</keyword>
<dbReference type="EMBL" id="MU860126">
    <property type="protein sequence ID" value="KAK4237707.1"/>
    <property type="molecule type" value="Genomic_DNA"/>
</dbReference>
<dbReference type="Pfam" id="PF07998">
    <property type="entry name" value="Peptidase_M54"/>
    <property type="match status" value="1"/>
</dbReference>
<evidence type="ECO:0008006" key="10">
    <source>
        <dbReference type="Google" id="ProtNLM"/>
    </source>
</evidence>
<feature type="compositionally biased region" description="Polar residues" evidence="7">
    <location>
        <begin position="35"/>
        <end position="46"/>
    </location>
</feature>
<keyword evidence="4" id="KW-0378">Hydrolase</keyword>
<comment type="caution">
    <text evidence="8">The sequence shown here is derived from an EMBL/GenBank/DDBJ whole genome shotgun (WGS) entry which is preliminary data.</text>
</comment>
<keyword evidence="6" id="KW-0482">Metalloprotease</keyword>
<sequence length="471" mass="52276">MAPACSHEHLRLDVSPHAAQAGFQRPPLAKRRAATTPSGRATGSRNDITRHIELEALFPGPLVLPGDDLALDPKQSPQSLRSWTMDKQRNPVTQERKTIYFASVPHISFETGMPVANFWTIPSKVATSSPPKAEQVRAYLEAFYHPLPVKLFAEPVRFVAWRDKKKRVSFDHIGLQIGDGVTRITTRPCPDRTFFRQLNLNDMLDAAIEALPADAYALVMLVDPDLYEDDDDEFCCGRAYGNSRVAIVSTARYDPLLDRKTRVDSDHGAWPLSHCETYVQRLCKETAGGETGSSSKSRKSTADATQPSSTDTSITEAELRMAQVIKAALSSNPTITPSGPSPSDDEGTSVSTLWLSRVARAVAHELGHCFCLDHCAYYACAMQGTASVREDLRQPPYLCPVCLAKLARAVRDVYPLFVEAGWMVERYRKLQGFCELWEGRRGGGMFAAFRCWLEMRIQMLMGNTSSCAVKK</sequence>
<evidence type="ECO:0000256" key="6">
    <source>
        <dbReference type="ARBA" id="ARBA00023049"/>
    </source>
</evidence>
<name>A0AAN7HAH4_9PEZI</name>
<evidence type="ECO:0000313" key="8">
    <source>
        <dbReference type="EMBL" id="KAK4237707.1"/>
    </source>
</evidence>
<reference evidence="8" key="1">
    <citation type="journal article" date="2023" name="Mol. Phylogenet. Evol.">
        <title>Genome-scale phylogeny and comparative genomics of the fungal order Sordariales.</title>
        <authorList>
            <person name="Hensen N."/>
            <person name="Bonometti L."/>
            <person name="Westerberg I."/>
            <person name="Brannstrom I.O."/>
            <person name="Guillou S."/>
            <person name="Cros-Aarteil S."/>
            <person name="Calhoun S."/>
            <person name="Haridas S."/>
            <person name="Kuo A."/>
            <person name="Mondo S."/>
            <person name="Pangilinan J."/>
            <person name="Riley R."/>
            <person name="LaButti K."/>
            <person name="Andreopoulos B."/>
            <person name="Lipzen A."/>
            <person name="Chen C."/>
            <person name="Yan M."/>
            <person name="Daum C."/>
            <person name="Ng V."/>
            <person name="Clum A."/>
            <person name="Steindorff A."/>
            <person name="Ohm R.A."/>
            <person name="Martin F."/>
            <person name="Silar P."/>
            <person name="Natvig D.O."/>
            <person name="Lalanne C."/>
            <person name="Gautier V."/>
            <person name="Ament-Velasquez S.L."/>
            <person name="Kruys A."/>
            <person name="Hutchinson M.I."/>
            <person name="Powell A.J."/>
            <person name="Barry K."/>
            <person name="Miller A.N."/>
            <person name="Grigoriev I.V."/>
            <person name="Debuchy R."/>
            <person name="Gladieux P."/>
            <person name="Hiltunen Thoren M."/>
            <person name="Johannesson H."/>
        </authorList>
    </citation>
    <scope>NUCLEOTIDE SEQUENCE</scope>
    <source>
        <strain evidence="8">CBS 532.94</strain>
    </source>
</reference>
<dbReference type="CDD" id="cd11375">
    <property type="entry name" value="Peptidase_M54"/>
    <property type="match status" value="1"/>
</dbReference>
<feature type="region of interest" description="Disordered" evidence="7">
    <location>
        <begin position="16"/>
        <end position="47"/>
    </location>
</feature>
<dbReference type="GO" id="GO:0046872">
    <property type="term" value="F:metal ion binding"/>
    <property type="evidence" value="ECO:0007669"/>
    <property type="project" value="UniProtKB-KW"/>
</dbReference>
<dbReference type="GO" id="GO:0006508">
    <property type="term" value="P:proteolysis"/>
    <property type="evidence" value="ECO:0007669"/>
    <property type="project" value="UniProtKB-KW"/>
</dbReference>
<dbReference type="GO" id="GO:0008237">
    <property type="term" value="F:metallopeptidase activity"/>
    <property type="evidence" value="ECO:0007669"/>
    <property type="project" value="UniProtKB-KW"/>
</dbReference>
<dbReference type="AlphaFoldDB" id="A0AAN7HAH4"/>
<evidence type="ECO:0000256" key="7">
    <source>
        <dbReference type="SAM" id="MobiDB-lite"/>
    </source>
</evidence>
<feature type="region of interest" description="Disordered" evidence="7">
    <location>
        <begin position="288"/>
        <end position="314"/>
    </location>
</feature>
<organism evidence="8 9">
    <name type="scientific">Achaetomium macrosporum</name>
    <dbReference type="NCBI Taxonomy" id="79813"/>
    <lineage>
        <taxon>Eukaryota</taxon>
        <taxon>Fungi</taxon>
        <taxon>Dikarya</taxon>
        <taxon>Ascomycota</taxon>
        <taxon>Pezizomycotina</taxon>
        <taxon>Sordariomycetes</taxon>
        <taxon>Sordariomycetidae</taxon>
        <taxon>Sordariales</taxon>
        <taxon>Chaetomiaceae</taxon>
        <taxon>Achaetomium</taxon>
    </lineage>
</organism>
<evidence type="ECO:0000256" key="3">
    <source>
        <dbReference type="ARBA" id="ARBA00022723"/>
    </source>
</evidence>
<evidence type="ECO:0000313" key="9">
    <source>
        <dbReference type="Proteomes" id="UP001303760"/>
    </source>
</evidence>
<dbReference type="InterPro" id="IPR024079">
    <property type="entry name" value="MetalloPept_cat_dom_sf"/>
</dbReference>
<keyword evidence="3" id="KW-0479">Metal-binding</keyword>
<gene>
    <name evidence="8" type="ORF">C8A03DRAFT_44471</name>
</gene>
<evidence type="ECO:0000256" key="4">
    <source>
        <dbReference type="ARBA" id="ARBA00022801"/>
    </source>
</evidence>
<proteinExistence type="predicted"/>
<dbReference type="PANTHER" id="PTHR15910">
    <property type="entry name" value="ARCHAEMETZINCIN"/>
    <property type="match status" value="1"/>
</dbReference>
<reference evidence="8" key="2">
    <citation type="submission" date="2023-05" db="EMBL/GenBank/DDBJ databases">
        <authorList>
            <consortium name="Lawrence Berkeley National Laboratory"/>
            <person name="Steindorff A."/>
            <person name="Hensen N."/>
            <person name="Bonometti L."/>
            <person name="Westerberg I."/>
            <person name="Brannstrom I.O."/>
            <person name="Guillou S."/>
            <person name="Cros-Aarteil S."/>
            <person name="Calhoun S."/>
            <person name="Haridas S."/>
            <person name="Kuo A."/>
            <person name="Mondo S."/>
            <person name="Pangilinan J."/>
            <person name="Riley R."/>
            <person name="Labutti K."/>
            <person name="Andreopoulos B."/>
            <person name="Lipzen A."/>
            <person name="Chen C."/>
            <person name="Yanf M."/>
            <person name="Daum C."/>
            <person name="Ng V."/>
            <person name="Clum A."/>
            <person name="Ohm R."/>
            <person name="Martin F."/>
            <person name="Silar P."/>
            <person name="Natvig D."/>
            <person name="Lalanne C."/>
            <person name="Gautier V."/>
            <person name="Ament-Velasquez S.L."/>
            <person name="Kruys A."/>
            <person name="Hutchinson M.I."/>
            <person name="Powell A.J."/>
            <person name="Barry K."/>
            <person name="Miller A.N."/>
            <person name="Grigoriev I.V."/>
            <person name="Debuchy R."/>
            <person name="Gladieux P."/>
            <person name="Thoren M.H."/>
            <person name="Johannesson H."/>
        </authorList>
    </citation>
    <scope>NUCLEOTIDE SEQUENCE</scope>
    <source>
        <strain evidence="8">CBS 532.94</strain>
    </source>
</reference>
<dbReference type="InterPro" id="IPR012962">
    <property type="entry name" value="Pept_M54_archaemetzincn"/>
</dbReference>
<accession>A0AAN7HAH4</accession>
<dbReference type="Gene3D" id="3.40.390.10">
    <property type="entry name" value="Collagenase (Catalytic Domain)"/>
    <property type="match status" value="1"/>
</dbReference>
<dbReference type="Proteomes" id="UP001303760">
    <property type="component" value="Unassembled WGS sequence"/>
</dbReference>
<evidence type="ECO:0000256" key="2">
    <source>
        <dbReference type="ARBA" id="ARBA00022670"/>
    </source>
</evidence>
<comment type="cofactor">
    <cofactor evidence="1">
        <name>Zn(2+)</name>
        <dbReference type="ChEBI" id="CHEBI:29105"/>
    </cofactor>
</comment>
<protein>
    <recommendedName>
        <fullName evidence="10">Archaemetzincin-2</fullName>
    </recommendedName>
</protein>
<keyword evidence="9" id="KW-1185">Reference proteome</keyword>
<feature type="compositionally biased region" description="Polar residues" evidence="7">
    <location>
        <begin position="302"/>
        <end position="314"/>
    </location>
</feature>
<dbReference type="SUPFAM" id="SSF55486">
    <property type="entry name" value="Metalloproteases ('zincins'), catalytic domain"/>
    <property type="match status" value="1"/>
</dbReference>